<keyword evidence="3" id="KW-0902">Two-component regulatory system</keyword>
<dbReference type="Gene3D" id="1.10.10.10">
    <property type="entry name" value="Winged helix-like DNA-binding domain superfamily/Winged helix DNA-binding domain"/>
    <property type="match status" value="1"/>
</dbReference>
<evidence type="ECO:0000313" key="13">
    <source>
        <dbReference type="EMBL" id="RYS79154.1"/>
    </source>
</evidence>
<dbReference type="CDD" id="cd00383">
    <property type="entry name" value="trans_reg_C"/>
    <property type="match status" value="1"/>
</dbReference>
<dbReference type="GO" id="GO:0032993">
    <property type="term" value="C:protein-DNA complex"/>
    <property type="evidence" value="ECO:0007669"/>
    <property type="project" value="TreeGrafter"/>
</dbReference>
<dbReference type="PANTHER" id="PTHR48111:SF21">
    <property type="entry name" value="DNA-BINDING DUAL MASTER TRANSCRIPTIONAL REGULATOR RPAA"/>
    <property type="match status" value="1"/>
</dbReference>
<feature type="domain" description="Response regulatory" evidence="10">
    <location>
        <begin position="6"/>
        <end position="119"/>
    </location>
</feature>
<sequence length="233" mass="26790">MIGKQRILIVDDDENIAELISLYLTKECFDTKIVFNGEDALSTFETYEPNLILLDLMLPGIDGYQVCREIRAKSGVPIIMLSAKGEIFDKVLGLELGADDYILKPFDSKEMIARVRAVLRRYHPIKNEPSQAEKPKCVEYEGLTINLTNYSVLCDGNTVEMPPKELELLYCLASSPNQVFTREQLLDRIWGYEYLGDTRTVDVHIKRLREKLKDHPHWKLGTVWGIGYKFETK</sequence>
<dbReference type="EMBL" id="RCYR01000017">
    <property type="protein sequence ID" value="RYS79154.1"/>
    <property type="molecule type" value="Genomic_DNA"/>
</dbReference>
<evidence type="ECO:0000313" key="14">
    <source>
        <dbReference type="Proteomes" id="UP000095787"/>
    </source>
</evidence>
<dbReference type="Gene3D" id="6.10.250.690">
    <property type="match status" value="1"/>
</dbReference>
<gene>
    <name evidence="12" type="primary">srrA_5</name>
    <name evidence="13" type="ORF">EAI93_09350</name>
    <name evidence="12" type="ORF">ERS852456_02589</name>
</gene>
<dbReference type="FunFam" id="3.40.50.2300:FF:000001">
    <property type="entry name" value="DNA-binding response regulator PhoB"/>
    <property type="match status" value="1"/>
</dbReference>
<evidence type="ECO:0000256" key="4">
    <source>
        <dbReference type="ARBA" id="ARBA00023015"/>
    </source>
</evidence>
<keyword evidence="6" id="KW-0804">Transcription</keyword>
<protein>
    <recommendedName>
        <fullName evidence="1">Stage 0 sporulation protein A homolog</fullName>
    </recommendedName>
</protein>
<evidence type="ECO:0000313" key="12">
    <source>
        <dbReference type="EMBL" id="CUO44807.1"/>
    </source>
</evidence>
<feature type="DNA-binding region" description="OmpR/PhoB-type" evidence="9">
    <location>
        <begin position="135"/>
        <end position="232"/>
    </location>
</feature>
<evidence type="ECO:0000259" key="11">
    <source>
        <dbReference type="PROSITE" id="PS51755"/>
    </source>
</evidence>
<dbReference type="Pfam" id="PF00072">
    <property type="entry name" value="Response_reg"/>
    <property type="match status" value="1"/>
</dbReference>
<name>A0A174F5H4_9FIRM</name>
<evidence type="ECO:0000256" key="1">
    <source>
        <dbReference type="ARBA" id="ARBA00018672"/>
    </source>
</evidence>
<dbReference type="InterPro" id="IPR016032">
    <property type="entry name" value="Sig_transdc_resp-reg_C-effctor"/>
</dbReference>
<evidence type="ECO:0000256" key="6">
    <source>
        <dbReference type="ARBA" id="ARBA00023163"/>
    </source>
</evidence>
<dbReference type="EMBL" id="CYZO01000051">
    <property type="protein sequence ID" value="CUO44807.1"/>
    <property type="molecule type" value="Genomic_DNA"/>
</dbReference>
<evidence type="ECO:0000256" key="2">
    <source>
        <dbReference type="ARBA" id="ARBA00022553"/>
    </source>
</evidence>
<keyword evidence="4" id="KW-0805">Transcription regulation</keyword>
<dbReference type="Proteomes" id="UP000095787">
    <property type="component" value="Unassembled WGS sequence"/>
</dbReference>
<dbReference type="GO" id="GO:0006355">
    <property type="term" value="P:regulation of DNA-templated transcription"/>
    <property type="evidence" value="ECO:0007669"/>
    <property type="project" value="InterPro"/>
</dbReference>
<dbReference type="PANTHER" id="PTHR48111">
    <property type="entry name" value="REGULATOR OF RPOS"/>
    <property type="match status" value="1"/>
</dbReference>
<dbReference type="InterPro" id="IPR001789">
    <property type="entry name" value="Sig_transdc_resp-reg_receiver"/>
</dbReference>
<feature type="domain" description="OmpR/PhoB-type" evidence="11">
    <location>
        <begin position="135"/>
        <end position="232"/>
    </location>
</feature>
<dbReference type="SMART" id="SM00448">
    <property type="entry name" value="REC"/>
    <property type="match status" value="1"/>
</dbReference>
<dbReference type="FunFam" id="1.10.10.10:FF:000018">
    <property type="entry name" value="DNA-binding response regulator ResD"/>
    <property type="match status" value="1"/>
</dbReference>
<feature type="modified residue" description="4-aspartylphosphate" evidence="8">
    <location>
        <position position="55"/>
    </location>
</feature>
<dbReference type="Proteomes" id="UP000292665">
    <property type="component" value="Unassembled WGS sequence"/>
</dbReference>
<dbReference type="SMART" id="SM00862">
    <property type="entry name" value="Trans_reg_C"/>
    <property type="match status" value="1"/>
</dbReference>
<keyword evidence="5 9" id="KW-0238">DNA-binding</keyword>
<keyword evidence="2 8" id="KW-0597">Phosphoprotein</keyword>
<dbReference type="Gene3D" id="3.40.50.2300">
    <property type="match status" value="1"/>
</dbReference>
<evidence type="ECO:0000256" key="3">
    <source>
        <dbReference type="ARBA" id="ARBA00023012"/>
    </source>
</evidence>
<comment type="function">
    <text evidence="7">May play the central regulatory role in sporulation. It may be an element of the effector pathway responsible for the activation of sporulation genes in response to nutritional stress. Spo0A may act in concert with spo0H (a sigma factor) to control the expression of some genes that are critical to the sporulation process.</text>
</comment>
<dbReference type="SUPFAM" id="SSF52172">
    <property type="entry name" value="CheY-like"/>
    <property type="match status" value="1"/>
</dbReference>
<dbReference type="RefSeq" id="WP_004848328.1">
    <property type="nucleotide sequence ID" value="NZ_CATVPX010000054.1"/>
</dbReference>
<dbReference type="SUPFAM" id="SSF46894">
    <property type="entry name" value="C-terminal effector domain of the bipartite response regulators"/>
    <property type="match status" value="1"/>
</dbReference>
<accession>A0A174F5H4</accession>
<dbReference type="PROSITE" id="PS51755">
    <property type="entry name" value="OMPR_PHOB"/>
    <property type="match status" value="1"/>
</dbReference>
<dbReference type="InterPro" id="IPR039420">
    <property type="entry name" value="WalR-like"/>
</dbReference>
<dbReference type="AlphaFoldDB" id="A0A174F5H4"/>
<dbReference type="InterPro" id="IPR011006">
    <property type="entry name" value="CheY-like_superfamily"/>
</dbReference>
<organism evidence="12 14">
    <name type="scientific">[Ruminococcus] torques</name>
    <dbReference type="NCBI Taxonomy" id="33039"/>
    <lineage>
        <taxon>Bacteria</taxon>
        <taxon>Bacillati</taxon>
        <taxon>Bacillota</taxon>
        <taxon>Clostridia</taxon>
        <taxon>Lachnospirales</taxon>
        <taxon>Lachnospiraceae</taxon>
        <taxon>Mediterraneibacter</taxon>
    </lineage>
</organism>
<dbReference type="InterPro" id="IPR001867">
    <property type="entry name" value="OmpR/PhoB-type_DNA-bd"/>
</dbReference>
<evidence type="ECO:0000256" key="8">
    <source>
        <dbReference type="PROSITE-ProRule" id="PRU00169"/>
    </source>
</evidence>
<reference evidence="13 15" key="2">
    <citation type="journal article" date="2019" name="Science, e1252229">
        <title>Invertible promoters mediate bacterial phase variation, antibiotic resistance, and host adaptation in the gut.</title>
        <authorList>
            <person name="Jiang X."/>
            <person name="Hall A.B."/>
            <person name="Arthur T.D."/>
            <person name="Plichta D.R."/>
            <person name="Covington C.T."/>
            <person name="Poyet M."/>
            <person name="Crothers J."/>
            <person name="Moses P.L."/>
            <person name="Tolonen A.C."/>
            <person name="Vlamakis H."/>
            <person name="Alm E.J."/>
            <person name="Xavier R.J."/>
        </authorList>
    </citation>
    <scope>NUCLEOTIDE SEQUENCE [LARGE SCALE GENOMIC DNA]</scope>
    <source>
        <strain evidence="15">aa_0143</strain>
        <strain evidence="13">Aa_0143</strain>
    </source>
</reference>
<dbReference type="GO" id="GO:0000976">
    <property type="term" value="F:transcription cis-regulatory region binding"/>
    <property type="evidence" value="ECO:0007669"/>
    <property type="project" value="TreeGrafter"/>
</dbReference>
<evidence type="ECO:0000256" key="5">
    <source>
        <dbReference type="ARBA" id="ARBA00023125"/>
    </source>
</evidence>
<reference evidence="12 14" key="1">
    <citation type="submission" date="2015-09" db="EMBL/GenBank/DDBJ databases">
        <authorList>
            <consortium name="Pathogen Informatics"/>
        </authorList>
    </citation>
    <scope>NUCLEOTIDE SEQUENCE [LARGE SCALE GENOMIC DNA]</scope>
    <source>
        <strain evidence="12 14">2789STDY5834841</strain>
    </source>
</reference>
<evidence type="ECO:0000256" key="7">
    <source>
        <dbReference type="ARBA" id="ARBA00024867"/>
    </source>
</evidence>
<dbReference type="GO" id="GO:0005829">
    <property type="term" value="C:cytosol"/>
    <property type="evidence" value="ECO:0007669"/>
    <property type="project" value="TreeGrafter"/>
</dbReference>
<evidence type="ECO:0000259" key="10">
    <source>
        <dbReference type="PROSITE" id="PS50110"/>
    </source>
</evidence>
<dbReference type="GO" id="GO:0000156">
    <property type="term" value="F:phosphorelay response regulator activity"/>
    <property type="evidence" value="ECO:0007669"/>
    <property type="project" value="TreeGrafter"/>
</dbReference>
<dbReference type="PROSITE" id="PS50110">
    <property type="entry name" value="RESPONSE_REGULATORY"/>
    <property type="match status" value="1"/>
</dbReference>
<dbReference type="InterPro" id="IPR036388">
    <property type="entry name" value="WH-like_DNA-bd_sf"/>
</dbReference>
<proteinExistence type="predicted"/>
<dbReference type="Pfam" id="PF00486">
    <property type="entry name" value="Trans_reg_C"/>
    <property type="match status" value="1"/>
</dbReference>
<evidence type="ECO:0000256" key="9">
    <source>
        <dbReference type="PROSITE-ProRule" id="PRU01091"/>
    </source>
</evidence>
<evidence type="ECO:0000313" key="15">
    <source>
        <dbReference type="Proteomes" id="UP000292665"/>
    </source>
</evidence>